<dbReference type="PANTHER" id="PTHR46816:SF1">
    <property type="entry name" value="TETRATRICOPEPTIDE REPEAT (TPR)-LIKE SUPERFAMILY PROTEIN"/>
    <property type="match status" value="1"/>
</dbReference>
<feature type="compositionally biased region" description="Basic residues" evidence="1">
    <location>
        <begin position="13"/>
        <end position="22"/>
    </location>
</feature>
<accession>R7W5J8</accession>
<evidence type="ECO:0000313" key="2">
    <source>
        <dbReference type="EnsemblPlants" id="EMT16071"/>
    </source>
</evidence>
<reference evidence="2" key="1">
    <citation type="submission" date="2015-06" db="UniProtKB">
        <authorList>
            <consortium name="EnsemblPlants"/>
        </authorList>
    </citation>
    <scope>IDENTIFICATION</scope>
</reference>
<proteinExistence type="predicted"/>
<feature type="region of interest" description="Disordered" evidence="1">
    <location>
        <begin position="1"/>
        <end position="23"/>
    </location>
</feature>
<dbReference type="EnsemblPlants" id="EMT16071">
    <property type="protein sequence ID" value="EMT16071"/>
    <property type="gene ID" value="F775_43598"/>
</dbReference>
<sequence>MAVSSPAPEPPRRRNKWRRGNRKLSVSGAGASRFLCCLDVSEIKRRVVAGLSRSSEAETQWRYLVLGQACFHLGLMEDAVVLLQTGRRLATAAFRRESVCWICAALALYEGAAADVGKEAAAPALVTEAVAPGPPPHQG</sequence>
<dbReference type="PANTHER" id="PTHR46816">
    <property type="entry name" value="OS01G0273500 PROTEIN"/>
    <property type="match status" value="1"/>
</dbReference>
<dbReference type="AlphaFoldDB" id="R7W5J8"/>
<protein>
    <submittedName>
        <fullName evidence="2">Uncharacterized protein</fullName>
    </submittedName>
</protein>
<name>R7W5J8_AEGTA</name>
<evidence type="ECO:0000256" key="1">
    <source>
        <dbReference type="SAM" id="MobiDB-lite"/>
    </source>
</evidence>
<organism evidence="2">
    <name type="scientific">Aegilops tauschii</name>
    <name type="common">Tausch's goatgrass</name>
    <name type="synonym">Aegilops squarrosa</name>
    <dbReference type="NCBI Taxonomy" id="37682"/>
    <lineage>
        <taxon>Eukaryota</taxon>
        <taxon>Viridiplantae</taxon>
        <taxon>Streptophyta</taxon>
        <taxon>Embryophyta</taxon>
        <taxon>Tracheophyta</taxon>
        <taxon>Spermatophyta</taxon>
        <taxon>Magnoliopsida</taxon>
        <taxon>Liliopsida</taxon>
        <taxon>Poales</taxon>
        <taxon>Poaceae</taxon>
        <taxon>BOP clade</taxon>
        <taxon>Pooideae</taxon>
        <taxon>Triticodae</taxon>
        <taxon>Triticeae</taxon>
        <taxon>Triticinae</taxon>
        <taxon>Aegilops</taxon>
    </lineage>
</organism>